<dbReference type="Proteomes" id="UP000324575">
    <property type="component" value="Unassembled WGS sequence"/>
</dbReference>
<dbReference type="AlphaFoldDB" id="A0A5M8P4K9"/>
<accession>A0A5M8P4K9</accession>
<comment type="caution">
    <text evidence="2">The sequence shown here is derived from an EMBL/GenBank/DDBJ whole genome shotgun (WGS) entry which is preliminary data.</text>
</comment>
<evidence type="ECO:0000313" key="3">
    <source>
        <dbReference type="Proteomes" id="UP000324575"/>
    </source>
</evidence>
<dbReference type="EMBL" id="SNRX01000002">
    <property type="protein sequence ID" value="KAA6303403.1"/>
    <property type="molecule type" value="Genomic_DNA"/>
</dbReference>
<sequence>MEVTKLDKEKRDKIRFISFIIPKFAETYKMNKQEAYRYLKKYGGIDFIFKYWWTLHVDNPFWSVREIHDVCYENGGWK</sequence>
<evidence type="ECO:0000313" key="2">
    <source>
        <dbReference type="EMBL" id="KAA6303403.1"/>
    </source>
</evidence>
<gene>
    <name evidence="1" type="ORF">EZS26_000404</name>
    <name evidence="2" type="ORF">EZS26_000563</name>
</gene>
<proteinExistence type="predicted"/>
<evidence type="ECO:0008006" key="4">
    <source>
        <dbReference type="Google" id="ProtNLM"/>
    </source>
</evidence>
<name>A0A5M8P4K9_9BACT</name>
<dbReference type="EMBL" id="SNRX01000002">
    <property type="protein sequence ID" value="KAA6303244.1"/>
    <property type="molecule type" value="Genomic_DNA"/>
</dbReference>
<evidence type="ECO:0000313" key="1">
    <source>
        <dbReference type="EMBL" id="KAA6303244.1"/>
    </source>
</evidence>
<dbReference type="Pfam" id="PF12668">
    <property type="entry name" value="DUF3791"/>
    <property type="match status" value="1"/>
</dbReference>
<dbReference type="InterPro" id="IPR024269">
    <property type="entry name" value="DUF3791"/>
</dbReference>
<reference evidence="2 3" key="1">
    <citation type="submission" date="2019-03" db="EMBL/GenBank/DDBJ databases">
        <title>Single cell metagenomics reveals metabolic interactions within the superorganism composed of flagellate Streblomastix strix and complex community of Bacteroidetes bacteria on its surface.</title>
        <authorList>
            <person name="Treitli S.C."/>
            <person name="Kolisko M."/>
            <person name="Husnik F."/>
            <person name="Keeling P."/>
            <person name="Hampl V."/>
        </authorList>
    </citation>
    <scope>NUCLEOTIDE SEQUENCE [LARGE SCALE GENOMIC DNA]</scope>
    <source>
        <strain evidence="2">St1</strain>
    </source>
</reference>
<protein>
    <recommendedName>
        <fullName evidence="4">DUF3791 domain-containing protein</fullName>
    </recommendedName>
</protein>
<organism evidence="2 3">
    <name type="scientific">Candidatus Ordinivivax streblomastigis</name>
    <dbReference type="NCBI Taxonomy" id="2540710"/>
    <lineage>
        <taxon>Bacteria</taxon>
        <taxon>Pseudomonadati</taxon>
        <taxon>Bacteroidota</taxon>
        <taxon>Bacteroidia</taxon>
        <taxon>Bacteroidales</taxon>
        <taxon>Candidatus Ordinivivax</taxon>
    </lineage>
</organism>